<dbReference type="PANTHER" id="PTHR20959">
    <property type="entry name" value="TRANSPORT AND GOLGI ORGANIZATION PROTEIN 6 FAMILY MEMBER"/>
    <property type="match status" value="1"/>
</dbReference>
<proteinExistence type="inferred from homology"/>
<dbReference type="InterPro" id="IPR011989">
    <property type="entry name" value="ARM-like"/>
</dbReference>
<dbReference type="Pfam" id="PF25267">
    <property type="entry name" value="TANGO6_N"/>
    <property type="match status" value="1"/>
</dbReference>
<dbReference type="InterPro" id="IPR057347">
    <property type="entry name" value="TANGO6_N"/>
</dbReference>
<feature type="compositionally biased region" description="Basic and acidic residues" evidence="2">
    <location>
        <begin position="787"/>
        <end position="808"/>
    </location>
</feature>
<dbReference type="InterPro" id="IPR039600">
    <property type="entry name" value="TANGO6/Rtp1"/>
</dbReference>
<feature type="compositionally biased region" description="Low complexity" evidence="2">
    <location>
        <begin position="836"/>
        <end position="848"/>
    </location>
</feature>
<feature type="compositionally biased region" description="Polar residues" evidence="2">
    <location>
        <begin position="887"/>
        <end position="899"/>
    </location>
</feature>
<dbReference type="Proteomes" id="UP001519460">
    <property type="component" value="Unassembled WGS sequence"/>
</dbReference>
<evidence type="ECO:0000256" key="1">
    <source>
        <dbReference type="ARBA" id="ARBA00005724"/>
    </source>
</evidence>
<gene>
    <name evidence="7" type="ORF">BaRGS_00025699</name>
</gene>
<feature type="domain" description="TANGO6 N-terminal" evidence="6">
    <location>
        <begin position="11"/>
        <end position="241"/>
    </location>
</feature>
<feature type="compositionally biased region" description="Polar residues" evidence="2">
    <location>
        <begin position="849"/>
        <end position="858"/>
    </location>
</feature>
<dbReference type="Pfam" id="PF10304">
    <property type="entry name" value="RTP1_C2"/>
    <property type="match status" value="1"/>
</dbReference>
<accession>A0ABD0K6R3</accession>
<feature type="domain" description="RNA polymerase II assembly factor Rtp1 C-terminal" evidence="4">
    <location>
        <begin position="911"/>
        <end position="1031"/>
    </location>
</feature>
<feature type="domain" description="RNA polymerase II assembly factor Rtp1 C-terminal" evidence="3">
    <location>
        <begin position="1121"/>
        <end position="1148"/>
    </location>
</feature>
<reference evidence="7 8" key="1">
    <citation type="journal article" date="2023" name="Sci. Data">
        <title>Genome assembly of the Korean intertidal mud-creeper Batillaria attramentaria.</title>
        <authorList>
            <person name="Patra A.K."/>
            <person name="Ho P.T."/>
            <person name="Jun S."/>
            <person name="Lee S.J."/>
            <person name="Kim Y."/>
            <person name="Won Y.J."/>
        </authorList>
    </citation>
    <scope>NUCLEOTIDE SEQUENCE [LARGE SCALE GENOMIC DNA]</scope>
    <source>
        <strain evidence="7">Wonlab-2016</strain>
    </source>
</reference>
<comment type="similarity">
    <text evidence="1">Belongs to the Tango6 family.</text>
</comment>
<name>A0ABD0K6R3_9CAEN</name>
<dbReference type="AlphaFoldDB" id="A0ABD0K6R3"/>
<keyword evidence="8" id="KW-1185">Reference proteome</keyword>
<dbReference type="EMBL" id="JACVVK020000234">
    <property type="protein sequence ID" value="KAK7483036.1"/>
    <property type="molecule type" value="Genomic_DNA"/>
</dbReference>
<dbReference type="InterPro" id="IPR019451">
    <property type="entry name" value="Rtp1_C1"/>
</dbReference>
<dbReference type="Pfam" id="PF23565">
    <property type="entry name" value="ARM_TANGO6"/>
    <property type="match status" value="1"/>
</dbReference>
<evidence type="ECO:0000259" key="3">
    <source>
        <dbReference type="Pfam" id="PF10304"/>
    </source>
</evidence>
<dbReference type="InterPro" id="IPR016024">
    <property type="entry name" value="ARM-type_fold"/>
</dbReference>
<evidence type="ECO:0000259" key="6">
    <source>
        <dbReference type="Pfam" id="PF25267"/>
    </source>
</evidence>
<dbReference type="InterPro" id="IPR057407">
    <property type="entry name" value="HEAT_TANGO6"/>
</dbReference>
<comment type="caution">
    <text evidence="7">The sequence shown here is derived from an EMBL/GenBank/DDBJ whole genome shotgun (WGS) entry which is preliminary data.</text>
</comment>
<evidence type="ECO:0000259" key="4">
    <source>
        <dbReference type="Pfam" id="PF10363"/>
    </source>
</evidence>
<feature type="region of interest" description="Disordered" evidence="2">
    <location>
        <begin position="785"/>
        <end position="905"/>
    </location>
</feature>
<dbReference type="PANTHER" id="PTHR20959:SF1">
    <property type="entry name" value="TRANSPORT AND GOLGI ORGANIZATION PROTEIN 6 HOMOLOG"/>
    <property type="match status" value="1"/>
</dbReference>
<dbReference type="InterPro" id="IPR019414">
    <property type="entry name" value="Rtp1_C2"/>
</dbReference>
<feature type="domain" description="TANGO6 HEAT repeat" evidence="5">
    <location>
        <begin position="359"/>
        <end position="630"/>
    </location>
</feature>
<evidence type="ECO:0000256" key="2">
    <source>
        <dbReference type="SAM" id="MobiDB-lite"/>
    </source>
</evidence>
<dbReference type="SUPFAM" id="SSF48371">
    <property type="entry name" value="ARM repeat"/>
    <property type="match status" value="1"/>
</dbReference>
<evidence type="ECO:0000259" key="5">
    <source>
        <dbReference type="Pfam" id="PF23565"/>
    </source>
</evidence>
<dbReference type="Pfam" id="PF10363">
    <property type="entry name" value="RTP1_C1"/>
    <property type="match status" value="1"/>
</dbReference>
<sequence length="1180" mass="128869">MSAACGCDLAVGDVIKALEILLTPVTRLVNKEAVSEVLQVNLDTLNRHLCDSRYDHLRDALLTVEKHFFPPSITRSTEWNFVSTILQLLYILTVSSKRKDVEDSMHNPPETAAEGMKDLNLKPKRPQDAPPLSNTALSLTQINLVRNGLQFVARLGLCPNLNQGVGIPLQHRSKLLSASSIAEVCTDSPDEGAMSKRQKLCICISVLTLLLDVKDLGFLVTSAHLNDLLAGLLQLVYAYPASGKDTKILPGKNQEAEGLVRTSKEEGETNAVSADPGSHKIMGLPVDADYYRNCLSKVLSSVNPNLIIRELMVLQAGIPPRVQTATKDGSHGNLHSVVHPPPPWLRKACSQILQRMLSGPKGITHLYAAMAVGVEPSSPADWKCCEAVARVVSRCPVPSLQADQYVECVSKQLFEMLQLTKRSDTVHLLRLVGSVVNQMAAAHKERFHQHFFRPLMQHLTMCLEGGEACHDGQVVVEEDALDKCLDNLHKVCVVGQQPQAGVLSVLQPVVSVLWALFGVSYNGIYNIRRNVRELLVNYLKHLGSIQAAVCLRHLAIGGSMTETGNKSFPPEIAVRFEPGSSGGLKAVRSTRGNASGLGEKEQVEAAIDILGDLKSDGVTGELLVLLLKELTEMISFEAQLSDIVLPARVERSEVREQKVLDLERRVTLLHLLASICETFGSECLTDTRQILLFVKVSLERGVAVCKNTSEEEMAVFETETMSMAMGLLTTVLAGAIQMDEDHRTMMDEMLPLLAVIGQGHPDEFIREMASDIRIAIATRGAVLSSLQEDRSENKRRSASEEKAKDIKIPGHKGPSSKPLIEMLPDTSASGTEKVSSKSVHPVSSPTVSEQNDTASVLAQSQSSFQTDTDQHTRGRTTGISPNHHKTSSPLSAENSSSKTGEVPSEKSPLLKVFEQLCDPLIPMRGHGLMALTKLVQDRDSETLSKKDTVQKIFQENMHHGDSYLYLAAINGMSALADRFSESVVAALAEEFAGFAKMSSTAEEEIEQGVSADHRLKLGEVLMKAIRNLGEMVPQYRDVLLAAVLAGARDRDPAVRASSVSNLAELCQLLRFALAPVLQEVLSCCSSLLIGEETIVRRAAALTLAKILEGLDSDALTVLDSNLRDIYRLLKKLHEQDPDDAVRLHANMALVQLDSVARGYLFPKQTLQKKIQVLPDADTFK</sequence>
<organism evidence="7 8">
    <name type="scientific">Batillaria attramentaria</name>
    <dbReference type="NCBI Taxonomy" id="370345"/>
    <lineage>
        <taxon>Eukaryota</taxon>
        <taxon>Metazoa</taxon>
        <taxon>Spiralia</taxon>
        <taxon>Lophotrochozoa</taxon>
        <taxon>Mollusca</taxon>
        <taxon>Gastropoda</taxon>
        <taxon>Caenogastropoda</taxon>
        <taxon>Sorbeoconcha</taxon>
        <taxon>Cerithioidea</taxon>
        <taxon>Batillariidae</taxon>
        <taxon>Batillaria</taxon>
    </lineage>
</organism>
<dbReference type="Gene3D" id="1.25.10.10">
    <property type="entry name" value="Leucine-rich Repeat Variant"/>
    <property type="match status" value="1"/>
</dbReference>
<evidence type="ECO:0000313" key="7">
    <source>
        <dbReference type="EMBL" id="KAK7483036.1"/>
    </source>
</evidence>
<evidence type="ECO:0000313" key="8">
    <source>
        <dbReference type="Proteomes" id="UP001519460"/>
    </source>
</evidence>
<protein>
    <submittedName>
        <fullName evidence="7">Uncharacterized protein</fullName>
    </submittedName>
</protein>